<feature type="domain" description="Glucose-methanol-choline oxidoreductase C-terminal" evidence="2">
    <location>
        <begin position="242"/>
        <end position="375"/>
    </location>
</feature>
<dbReference type="EMBL" id="JAJVCZ030000007">
    <property type="protein sequence ID" value="KAL0257958.1"/>
    <property type="molecule type" value="Genomic_DNA"/>
</dbReference>
<reference evidence="3 4" key="1">
    <citation type="submission" date="2024-02" db="EMBL/GenBank/DDBJ databases">
        <title>De novo assembly and annotation of 12 fungi associated with fruit tree decline syndrome in Ontario, Canada.</title>
        <authorList>
            <person name="Sulman M."/>
            <person name="Ellouze W."/>
            <person name="Ilyukhin E."/>
        </authorList>
    </citation>
    <scope>NUCLEOTIDE SEQUENCE [LARGE SCALE GENOMIC DNA]</scope>
    <source>
        <strain evidence="3 4">FDS-637</strain>
    </source>
</reference>
<dbReference type="SUPFAM" id="SSF51905">
    <property type="entry name" value="FAD/NAD(P)-binding domain"/>
    <property type="match status" value="1"/>
</dbReference>
<dbReference type="PANTHER" id="PTHR11552:SF138">
    <property type="entry name" value="DEHYDROGENASE PKFF-RELATED"/>
    <property type="match status" value="1"/>
</dbReference>
<dbReference type="SUPFAM" id="SSF54373">
    <property type="entry name" value="FAD-linked reductases, C-terminal domain"/>
    <property type="match status" value="1"/>
</dbReference>
<dbReference type="GeneID" id="92011211"/>
<evidence type="ECO:0000259" key="2">
    <source>
        <dbReference type="Pfam" id="PF05199"/>
    </source>
</evidence>
<organism evidence="3 4">
    <name type="scientific">Diplodia seriata</name>
    <dbReference type="NCBI Taxonomy" id="420778"/>
    <lineage>
        <taxon>Eukaryota</taxon>
        <taxon>Fungi</taxon>
        <taxon>Dikarya</taxon>
        <taxon>Ascomycota</taxon>
        <taxon>Pezizomycotina</taxon>
        <taxon>Dothideomycetes</taxon>
        <taxon>Dothideomycetes incertae sedis</taxon>
        <taxon>Botryosphaeriales</taxon>
        <taxon>Botryosphaeriaceae</taxon>
        <taxon>Diplodia</taxon>
    </lineage>
</organism>
<gene>
    <name evidence="3" type="ORF">SLS55_007126</name>
</gene>
<evidence type="ECO:0000313" key="3">
    <source>
        <dbReference type="EMBL" id="KAL0257958.1"/>
    </source>
</evidence>
<evidence type="ECO:0000256" key="1">
    <source>
        <dbReference type="ARBA" id="ARBA00010790"/>
    </source>
</evidence>
<dbReference type="Pfam" id="PF05199">
    <property type="entry name" value="GMC_oxred_C"/>
    <property type="match status" value="1"/>
</dbReference>
<protein>
    <recommendedName>
        <fullName evidence="2">Glucose-methanol-choline oxidoreductase C-terminal domain-containing protein</fullName>
    </recommendedName>
</protein>
<accession>A0ABR3CBE3</accession>
<dbReference type="InterPro" id="IPR036188">
    <property type="entry name" value="FAD/NAD-bd_sf"/>
</dbReference>
<dbReference type="RefSeq" id="XP_066630987.1">
    <property type="nucleotide sequence ID" value="XM_066778550.1"/>
</dbReference>
<evidence type="ECO:0000313" key="4">
    <source>
        <dbReference type="Proteomes" id="UP001430584"/>
    </source>
</evidence>
<dbReference type="PANTHER" id="PTHR11552">
    <property type="entry name" value="GLUCOSE-METHANOL-CHOLINE GMC OXIDOREDUCTASE"/>
    <property type="match status" value="1"/>
</dbReference>
<dbReference type="InterPro" id="IPR007867">
    <property type="entry name" value="GMC_OxRtase_C"/>
</dbReference>
<dbReference type="InterPro" id="IPR012132">
    <property type="entry name" value="GMC_OxRdtase"/>
</dbReference>
<name>A0ABR3CBE3_9PEZI</name>
<keyword evidence="4" id="KW-1185">Reference proteome</keyword>
<dbReference type="Proteomes" id="UP001430584">
    <property type="component" value="Unassembled WGS sequence"/>
</dbReference>
<sequence length="387" mass="41100">MRTLFPLPLALALPQILNPLTDLLSNLLIIGSGSGLASTPLPGRALAGAAAGAVTQTFDTSSSAGGTAGNTVGVRLAEAGHAVAIIEAGGGAGQGNAVVLRPVGRAARRRQLVVGEHAAALQEERHLPRARRRQARRQRHGVLRDPPYAARRLADYVAARTGELASNAVEFLGWEKLSRAVPGYVDRFSEGTKSALARFPEDWPEAEWLTVNAYIENFLHPVADVAAQTRQHATILGALVAPTSRGNVTLASASAGDAPFINPNWLTTASDVELAVAMYRRMREMWATSAMQTVVVGDECYPGTDAVATDEEIHAHIKKSLKTVWHAACTCKVGREDDEGAVLDARVRVYGVKGLRVVDASNFPTLPPGHPQNMVAEKIAADIINGE</sequence>
<comment type="caution">
    <text evidence="3">The sequence shown here is derived from an EMBL/GenBank/DDBJ whole genome shotgun (WGS) entry which is preliminary data.</text>
</comment>
<dbReference type="Gene3D" id="3.30.560.10">
    <property type="entry name" value="Glucose Oxidase, domain 3"/>
    <property type="match status" value="1"/>
</dbReference>
<proteinExistence type="inferred from homology"/>
<comment type="similarity">
    <text evidence="1">Belongs to the GMC oxidoreductase family.</text>
</comment>